<accession>A0A930UF28</accession>
<evidence type="ECO:0000256" key="1">
    <source>
        <dbReference type="SAM" id="MobiDB-lite"/>
    </source>
</evidence>
<evidence type="ECO:0000313" key="3">
    <source>
        <dbReference type="EMBL" id="MBF2734493.1"/>
    </source>
</evidence>
<feature type="compositionally biased region" description="Basic residues" evidence="1">
    <location>
        <begin position="152"/>
        <end position="164"/>
    </location>
</feature>
<dbReference type="InterPro" id="IPR024445">
    <property type="entry name" value="Tnp_ISXO2-like"/>
</dbReference>
<protein>
    <submittedName>
        <fullName evidence="3">IS1595 family transposase</fullName>
    </submittedName>
</protein>
<dbReference type="InterPro" id="IPR024442">
    <property type="entry name" value="Transposase_Zn_ribbon"/>
</dbReference>
<dbReference type="PANTHER" id="PTHR47163">
    <property type="entry name" value="DDE_TNP_IS1595 DOMAIN-CONTAINING PROTEIN"/>
    <property type="match status" value="1"/>
</dbReference>
<proteinExistence type="predicted"/>
<keyword evidence="4" id="KW-1185">Reference proteome</keyword>
<dbReference type="Proteomes" id="UP000604381">
    <property type="component" value="Unassembled WGS sequence"/>
</dbReference>
<dbReference type="AlphaFoldDB" id="A0A930UF28"/>
<dbReference type="NCBIfam" id="NF033547">
    <property type="entry name" value="transpos_IS1595"/>
    <property type="match status" value="1"/>
</dbReference>
<comment type="caution">
    <text evidence="3">The sequence shown here is derived from an EMBL/GenBank/DDBJ whole genome shotgun (WGS) entry which is preliminary data.</text>
</comment>
<name>A0A930UF28_9GAMM</name>
<feature type="domain" description="ISXO2-like transposase" evidence="2">
    <location>
        <begin position="135"/>
        <end position="283"/>
    </location>
</feature>
<dbReference type="EMBL" id="JADHEI010000004">
    <property type="protein sequence ID" value="MBF2734493.1"/>
    <property type="molecule type" value="Genomic_DNA"/>
</dbReference>
<feature type="region of interest" description="Disordered" evidence="1">
    <location>
        <begin position="151"/>
        <end position="172"/>
    </location>
</feature>
<evidence type="ECO:0000313" key="4">
    <source>
        <dbReference type="Proteomes" id="UP000604381"/>
    </source>
</evidence>
<dbReference type="Pfam" id="PF12760">
    <property type="entry name" value="Zn_ribbon_IS1595"/>
    <property type="match status" value="1"/>
</dbReference>
<organism evidence="3 4">
    <name type="scientific">Candidatus Amphirhobacter heronislandensis</name>
    <dbReference type="NCBI Taxonomy" id="1732024"/>
    <lineage>
        <taxon>Bacteria</taxon>
        <taxon>Pseudomonadati</taxon>
        <taxon>Pseudomonadota</taxon>
        <taxon>Gammaproteobacteria</taxon>
        <taxon>Candidatus Tethybacterales</taxon>
        <taxon>Candidatus Tethybacteraceae</taxon>
        <taxon>Candidatus Amphirhobacter</taxon>
    </lineage>
</organism>
<reference evidence="3" key="1">
    <citation type="submission" date="2020-10" db="EMBL/GenBank/DDBJ databases">
        <title>An improved Amphimedon queenslandica hologenome assembly reveals how three proteobacterial symbionts can extend the metabolic phenotypic of their marine sponge host.</title>
        <authorList>
            <person name="Degnan B."/>
            <person name="Degnan S."/>
            <person name="Xiang X."/>
        </authorList>
    </citation>
    <scope>NUCLEOTIDE SEQUENCE</scope>
    <source>
        <strain evidence="3">AqS2</strain>
    </source>
</reference>
<evidence type="ECO:0000259" key="2">
    <source>
        <dbReference type="SMART" id="SM01126"/>
    </source>
</evidence>
<dbReference type="PANTHER" id="PTHR47163:SF2">
    <property type="entry name" value="SI:DKEY-17M8.2"/>
    <property type="match status" value="1"/>
</dbReference>
<dbReference type="Pfam" id="PF12762">
    <property type="entry name" value="DDE_Tnp_IS1595"/>
    <property type="match status" value="1"/>
</dbReference>
<dbReference type="InterPro" id="IPR053164">
    <property type="entry name" value="IS1016-like_transposase"/>
</dbReference>
<sequence>MKEKKPRGATLSAMGFFERFPDEDAARIFIEQCVWEGGEPTCPNCESKRHGLWKTRKGHYRCKDCRKIYSVKNGAVFENSHIPLRSWLYAFYRLHGSRKGIPSTQLADELGITQKSAWYLLHRIRTSCMDDRLAKLSGEVEMDATYIGGKERNKHADKKGRRGRGPVGKQPVLGIRDRRTGEVRAVPVDSESALTVCAELPARVEPGTEVITDDHPAYRHIKEMQYSHSSVKHSVKEFVRNLVHTNGIESVWALLKRAFKGVYHHWSTKHCHRYLDELTFRLNKGGRHVGTLDFLRALCKGAIGKRLTYASLTKG</sequence>
<gene>
    <name evidence="3" type="ORF">ISN26_00090</name>
</gene>
<dbReference type="SMART" id="SM01126">
    <property type="entry name" value="DDE_Tnp_IS1595"/>
    <property type="match status" value="1"/>
</dbReference>